<dbReference type="AlphaFoldDB" id="A0AAV0IYI6"/>
<gene>
    <name evidence="1" type="ORF">LITE_LOCUS11630</name>
</gene>
<evidence type="ECO:0000313" key="2">
    <source>
        <dbReference type="Proteomes" id="UP001154282"/>
    </source>
</evidence>
<dbReference type="Proteomes" id="UP001154282">
    <property type="component" value="Unassembled WGS sequence"/>
</dbReference>
<organism evidence="1 2">
    <name type="scientific">Linum tenue</name>
    <dbReference type="NCBI Taxonomy" id="586396"/>
    <lineage>
        <taxon>Eukaryota</taxon>
        <taxon>Viridiplantae</taxon>
        <taxon>Streptophyta</taxon>
        <taxon>Embryophyta</taxon>
        <taxon>Tracheophyta</taxon>
        <taxon>Spermatophyta</taxon>
        <taxon>Magnoliopsida</taxon>
        <taxon>eudicotyledons</taxon>
        <taxon>Gunneridae</taxon>
        <taxon>Pentapetalae</taxon>
        <taxon>rosids</taxon>
        <taxon>fabids</taxon>
        <taxon>Malpighiales</taxon>
        <taxon>Linaceae</taxon>
        <taxon>Linum</taxon>
    </lineage>
</organism>
<protein>
    <submittedName>
        <fullName evidence="1">Uncharacterized protein</fullName>
    </submittedName>
</protein>
<dbReference type="PANTHER" id="PTHR33983">
    <property type="entry name" value="OS07G0185900 PROTEIN"/>
    <property type="match status" value="1"/>
</dbReference>
<dbReference type="PANTHER" id="PTHR33983:SF1">
    <property type="entry name" value="OS07G0185900 PROTEIN"/>
    <property type="match status" value="1"/>
</dbReference>
<name>A0AAV0IYI6_9ROSI</name>
<accession>A0AAV0IYI6</accession>
<sequence>MGKYIELLDVGARIVGRFYSHCPQTARMYYHPPSNADQYHQDHAGGISQGAAAAAAQSSSGVKSAGGFSLKASMGVDSADQLVMYSVF</sequence>
<keyword evidence="2" id="KW-1185">Reference proteome</keyword>
<proteinExistence type="predicted"/>
<evidence type="ECO:0000313" key="1">
    <source>
        <dbReference type="EMBL" id="CAI0402513.1"/>
    </source>
</evidence>
<comment type="caution">
    <text evidence="1">The sequence shown here is derived from an EMBL/GenBank/DDBJ whole genome shotgun (WGS) entry which is preliminary data.</text>
</comment>
<reference evidence="1" key="1">
    <citation type="submission" date="2022-08" db="EMBL/GenBank/DDBJ databases">
        <authorList>
            <person name="Gutierrez-Valencia J."/>
        </authorList>
    </citation>
    <scope>NUCLEOTIDE SEQUENCE</scope>
</reference>
<dbReference type="EMBL" id="CAMGYJ010000004">
    <property type="protein sequence ID" value="CAI0402513.1"/>
    <property type="molecule type" value="Genomic_DNA"/>
</dbReference>